<dbReference type="EMBL" id="QRYW01000021">
    <property type="protein sequence ID" value="RGV25726.1"/>
    <property type="molecule type" value="Genomic_DNA"/>
</dbReference>
<feature type="coiled-coil region" evidence="3">
    <location>
        <begin position="70"/>
        <end position="144"/>
    </location>
</feature>
<evidence type="ECO:0000313" key="7">
    <source>
        <dbReference type="EMBL" id="RGU58068.1"/>
    </source>
</evidence>
<keyword evidence="3" id="KW-0175">Coiled coil</keyword>
<dbReference type="OMA" id="IMMPRSS"/>
<name>A0A1Y3YPZ4_9BACT</name>
<dbReference type="Proteomes" id="UP000284243">
    <property type="component" value="Unassembled WGS sequence"/>
</dbReference>
<dbReference type="Proteomes" id="UP001199750">
    <property type="component" value="Unassembled WGS sequence"/>
</dbReference>
<evidence type="ECO:0000313" key="8">
    <source>
        <dbReference type="EMBL" id="RGV25726.1"/>
    </source>
</evidence>
<dbReference type="InterPro" id="IPR005632">
    <property type="entry name" value="Chaperone_Skp"/>
</dbReference>
<dbReference type="InterPro" id="IPR024930">
    <property type="entry name" value="Skp_dom_sf"/>
</dbReference>
<evidence type="ECO:0000256" key="4">
    <source>
        <dbReference type="SAM" id="Phobius"/>
    </source>
</evidence>
<reference evidence="10 11" key="1">
    <citation type="submission" date="2018-08" db="EMBL/GenBank/DDBJ databases">
        <title>A genome reference for cultivated species of the human gut microbiota.</title>
        <authorList>
            <person name="Zou Y."/>
            <person name="Xue W."/>
            <person name="Luo G."/>
        </authorList>
    </citation>
    <scope>NUCLEOTIDE SEQUENCE [LARGE SCALE GENOMIC DNA]</scope>
    <source>
        <strain evidence="8 10">AF14-6AC</strain>
        <strain evidence="7 11">AF16-14</strain>
        <strain evidence="9 12">OF03-11</strain>
    </source>
</reference>
<dbReference type="Proteomes" id="UP000283426">
    <property type="component" value="Unassembled WGS sequence"/>
</dbReference>
<keyword evidence="4" id="KW-0472">Membrane</keyword>
<proteinExistence type="inferred from homology"/>
<comment type="similarity">
    <text evidence="1">Belongs to the Skp family.</text>
</comment>
<dbReference type="PANTHER" id="PTHR35089:SF1">
    <property type="entry name" value="CHAPERONE PROTEIN SKP"/>
    <property type="match status" value="1"/>
</dbReference>
<comment type="caution">
    <text evidence="7">The sequence shown here is derived from an EMBL/GenBank/DDBJ whole genome shotgun (WGS) entry which is preliminary data.</text>
</comment>
<reference evidence="5" key="2">
    <citation type="submission" date="2022-01" db="EMBL/GenBank/DDBJ databases">
        <title>Collection of gut derived symbiotic bacterial strains cultured from healthy donors.</title>
        <authorList>
            <person name="Lin H."/>
            <person name="Kohout C."/>
            <person name="Waligurski E."/>
            <person name="Pamer E.G."/>
        </authorList>
    </citation>
    <scope>NUCLEOTIDE SEQUENCE</scope>
    <source>
        <strain evidence="5">DFI.1.149</strain>
    </source>
</reference>
<dbReference type="GO" id="GO:0051082">
    <property type="term" value="F:unfolded protein binding"/>
    <property type="evidence" value="ECO:0007669"/>
    <property type="project" value="InterPro"/>
</dbReference>
<keyword evidence="4" id="KW-0812">Transmembrane</keyword>
<dbReference type="AlphaFoldDB" id="A0A1Y3YPZ4"/>
<evidence type="ECO:0000256" key="1">
    <source>
        <dbReference type="ARBA" id="ARBA00009091"/>
    </source>
</evidence>
<protein>
    <submittedName>
        <fullName evidence="7">OmpH family outer membrane protein</fullName>
    </submittedName>
</protein>
<evidence type="ECO:0000313" key="12">
    <source>
        <dbReference type="Proteomes" id="UP000284434"/>
    </source>
</evidence>
<reference evidence="6" key="3">
    <citation type="submission" date="2023-01" db="EMBL/GenBank/DDBJ databases">
        <title>Human gut microbiome strain richness.</title>
        <authorList>
            <person name="Chen-Liaw A."/>
        </authorList>
    </citation>
    <scope>NUCLEOTIDE SEQUENCE</scope>
    <source>
        <strain evidence="6">RTP21484st1_B7_RTP21484_190118</strain>
    </source>
</reference>
<accession>A0A1Y3YPZ4</accession>
<dbReference type="GO" id="GO:0050821">
    <property type="term" value="P:protein stabilization"/>
    <property type="evidence" value="ECO:0007669"/>
    <property type="project" value="TreeGrafter"/>
</dbReference>
<dbReference type="Pfam" id="PF03938">
    <property type="entry name" value="OmpH"/>
    <property type="match status" value="1"/>
</dbReference>
<evidence type="ECO:0000313" key="11">
    <source>
        <dbReference type="Proteomes" id="UP000284243"/>
    </source>
</evidence>
<organism evidence="7 11">
    <name type="scientific">Odoribacter splanchnicus</name>
    <dbReference type="NCBI Taxonomy" id="28118"/>
    <lineage>
        <taxon>Bacteria</taxon>
        <taxon>Pseudomonadati</taxon>
        <taxon>Bacteroidota</taxon>
        <taxon>Bacteroidia</taxon>
        <taxon>Bacteroidales</taxon>
        <taxon>Odoribacteraceae</taxon>
        <taxon>Odoribacter</taxon>
    </lineage>
</organism>
<sequence>MKNLSIVLNVVLFVAVIVLYVLYFSGHKSPETAMTSKVAGTADATKIVYINTDTLLNNYQLAVELNEAFLKKQEDRRTELNIKAKAIDQEGTEFQRKLQNNGFISEARAIEARDQLLVKQENFRRLQQEMMDKASREQSELNKQLFDEITNFLKEYNKEKGFSIVLSTQLGGNVLYAEDGFDITKEIVDRLNANYKKGDSQK</sequence>
<evidence type="ECO:0000313" key="9">
    <source>
        <dbReference type="EMBL" id="RGY09565.1"/>
    </source>
</evidence>
<evidence type="ECO:0000313" key="10">
    <source>
        <dbReference type="Proteomes" id="UP000283426"/>
    </source>
</evidence>
<dbReference type="PANTHER" id="PTHR35089">
    <property type="entry name" value="CHAPERONE PROTEIN SKP"/>
    <property type="match status" value="1"/>
</dbReference>
<keyword evidence="4" id="KW-1133">Transmembrane helix</keyword>
<dbReference type="Proteomes" id="UP000284434">
    <property type="component" value="Unassembled WGS sequence"/>
</dbReference>
<gene>
    <name evidence="8" type="ORF">DWW24_10715</name>
    <name evidence="7" type="ORF">DWW57_03145</name>
    <name evidence="9" type="ORF">DXA53_01920</name>
    <name evidence="5" type="ORF">L0P03_02110</name>
    <name evidence="6" type="ORF">PN645_02535</name>
</gene>
<dbReference type="EMBL" id="JAQMRD010000002">
    <property type="protein sequence ID" value="MDB9221880.1"/>
    <property type="molecule type" value="Genomic_DNA"/>
</dbReference>
<dbReference type="RefSeq" id="WP_013613400.1">
    <property type="nucleotide sequence ID" value="NZ_BAABYK010000001.1"/>
</dbReference>
<evidence type="ECO:0000313" key="5">
    <source>
        <dbReference type="EMBL" id="MCG4958649.1"/>
    </source>
</evidence>
<dbReference type="EMBL" id="JAKNDN010000003">
    <property type="protein sequence ID" value="MCG4958649.1"/>
    <property type="molecule type" value="Genomic_DNA"/>
</dbReference>
<feature type="transmembrane region" description="Helical" evidence="4">
    <location>
        <begin position="6"/>
        <end position="24"/>
    </location>
</feature>
<dbReference type="GO" id="GO:0005829">
    <property type="term" value="C:cytosol"/>
    <property type="evidence" value="ECO:0007669"/>
    <property type="project" value="TreeGrafter"/>
</dbReference>
<dbReference type="EMBL" id="QRYC01000003">
    <property type="protein sequence ID" value="RGU58068.1"/>
    <property type="molecule type" value="Genomic_DNA"/>
</dbReference>
<evidence type="ECO:0000256" key="3">
    <source>
        <dbReference type="SAM" id="Coils"/>
    </source>
</evidence>
<dbReference type="Proteomes" id="UP001212263">
    <property type="component" value="Unassembled WGS sequence"/>
</dbReference>
<dbReference type="GeneID" id="61276473"/>
<dbReference type="EMBL" id="QSCO01000002">
    <property type="protein sequence ID" value="RGY09565.1"/>
    <property type="molecule type" value="Genomic_DNA"/>
</dbReference>
<dbReference type="SUPFAM" id="SSF111384">
    <property type="entry name" value="OmpH-like"/>
    <property type="match status" value="1"/>
</dbReference>
<evidence type="ECO:0000256" key="2">
    <source>
        <dbReference type="ARBA" id="ARBA00022729"/>
    </source>
</evidence>
<dbReference type="Gene3D" id="3.30.910.20">
    <property type="entry name" value="Skp domain"/>
    <property type="match status" value="1"/>
</dbReference>
<dbReference type="SMART" id="SM00935">
    <property type="entry name" value="OmpH"/>
    <property type="match status" value="1"/>
</dbReference>
<keyword evidence="2" id="KW-0732">Signal</keyword>
<evidence type="ECO:0000313" key="6">
    <source>
        <dbReference type="EMBL" id="MDB9221880.1"/>
    </source>
</evidence>